<dbReference type="InterPro" id="IPR010987">
    <property type="entry name" value="Glutathione-S-Trfase_C-like"/>
</dbReference>
<dbReference type="Gene3D" id="1.20.1050.10">
    <property type="match status" value="1"/>
</dbReference>
<evidence type="ECO:0000259" key="3">
    <source>
        <dbReference type="PROSITE" id="PS50404"/>
    </source>
</evidence>
<dbReference type="PANTHER" id="PTHR44051:SF8">
    <property type="entry name" value="GLUTATHIONE S-TRANSFERASE GSTA"/>
    <property type="match status" value="1"/>
</dbReference>
<comment type="similarity">
    <text evidence="1">Belongs to the GST superfamily.</text>
</comment>
<dbReference type="SUPFAM" id="SSF47616">
    <property type="entry name" value="GST C-terminal domain-like"/>
    <property type="match status" value="1"/>
</dbReference>
<protein>
    <submittedName>
        <fullName evidence="5">GstB protein</fullName>
    </submittedName>
</protein>
<dbReference type="Gene3D" id="3.40.30.10">
    <property type="entry name" value="Glutaredoxin"/>
    <property type="match status" value="1"/>
</dbReference>
<evidence type="ECO:0000256" key="1">
    <source>
        <dbReference type="ARBA" id="ARBA00007409"/>
    </source>
</evidence>
<dbReference type="Pfam" id="PF02798">
    <property type="entry name" value="GST_N"/>
    <property type="match status" value="1"/>
</dbReference>
<dbReference type="Proteomes" id="UP000604046">
    <property type="component" value="Unassembled WGS sequence"/>
</dbReference>
<organism evidence="5 6">
    <name type="scientific">Symbiodinium natans</name>
    <dbReference type="NCBI Taxonomy" id="878477"/>
    <lineage>
        <taxon>Eukaryota</taxon>
        <taxon>Sar</taxon>
        <taxon>Alveolata</taxon>
        <taxon>Dinophyceae</taxon>
        <taxon>Suessiales</taxon>
        <taxon>Symbiodiniaceae</taxon>
        <taxon>Symbiodinium</taxon>
    </lineage>
</organism>
<feature type="domain" description="GST C-terminal" evidence="4">
    <location>
        <begin position="136"/>
        <end position="267"/>
    </location>
</feature>
<dbReference type="InterPro" id="IPR040079">
    <property type="entry name" value="Glutathione_S-Trfase"/>
</dbReference>
<dbReference type="SUPFAM" id="SSF52833">
    <property type="entry name" value="Thioredoxin-like"/>
    <property type="match status" value="1"/>
</dbReference>
<keyword evidence="2" id="KW-1133">Transmembrane helix</keyword>
<feature type="transmembrane region" description="Helical" evidence="2">
    <location>
        <begin position="24"/>
        <end position="47"/>
    </location>
</feature>
<dbReference type="InterPro" id="IPR036282">
    <property type="entry name" value="Glutathione-S-Trfase_C_sf"/>
</dbReference>
<dbReference type="PROSITE" id="PS50405">
    <property type="entry name" value="GST_CTER"/>
    <property type="match status" value="1"/>
</dbReference>
<evidence type="ECO:0000313" key="5">
    <source>
        <dbReference type="EMBL" id="CAE7213193.1"/>
    </source>
</evidence>
<keyword evidence="2" id="KW-0812">Transmembrane</keyword>
<keyword evidence="6" id="KW-1185">Reference proteome</keyword>
<evidence type="ECO:0000256" key="2">
    <source>
        <dbReference type="SAM" id="Phobius"/>
    </source>
</evidence>
<dbReference type="PANTHER" id="PTHR44051">
    <property type="entry name" value="GLUTATHIONE S-TRANSFERASE-RELATED"/>
    <property type="match status" value="1"/>
</dbReference>
<dbReference type="CDD" id="cd03046">
    <property type="entry name" value="GST_N_GTT1_like"/>
    <property type="match status" value="1"/>
</dbReference>
<gene>
    <name evidence="5" type="primary">gstB</name>
    <name evidence="5" type="ORF">SNAT2548_LOCUS7292</name>
</gene>
<keyword evidence="2" id="KW-0472">Membrane</keyword>
<dbReference type="EMBL" id="CAJNDS010000505">
    <property type="protein sequence ID" value="CAE7213193.1"/>
    <property type="molecule type" value="Genomic_DNA"/>
</dbReference>
<name>A0A812JPV7_9DINO</name>
<proteinExistence type="inferred from homology"/>
<sequence>PAFLTVPARTAAAPRAPRAVHAPAVGTGLGAVGVGAAAALAGAQAFFGKRRSRPTVRNAGPILFGSQGSRSPLVNWYLHEIGQEFEMVQAAQVDRTSPDYPHPFGKIPALQDGDAKVFESGAILMYLADKYGGLDTPAKRAEAGKWVVWANASLDPICFKEDGNGRVLGTGLADDPPALRTLDAFLADREFLLGSGEESFSVADVAVGSYLLYVPLFFPDINTLPRWPNVQRYMLQLLKRPAYAKAFGEGTAQKLQDVVSRQADSKLFGLF</sequence>
<dbReference type="AlphaFoldDB" id="A0A812JPV7"/>
<accession>A0A812JPV7</accession>
<dbReference type="InterPro" id="IPR036249">
    <property type="entry name" value="Thioredoxin-like_sf"/>
</dbReference>
<dbReference type="PROSITE" id="PS50404">
    <property type="entry name" value="GST_NTER"/>
    <property type="match status" value="1"/>
</dbReference>
<reference evidence="5" key="1">
    <citation type="submission" date="2021-02" db="EMBL/GenBank/DDBJ databases">
        <authorList>
            <person name="Dougan E. K."/>
            <person name="Rhodes N."/>
            <person name="Thang M."/>
            <person name="Chan C."/>
        </authorList>
    </citation>
    <scope>NUCLEOTIDE SEQUENCE</scope>
</reference>
<evidence type="ECO:0000259" key="4">
    <source>
        <dbReference type="PROSITE" id="PS50405"/>
    </source>
</evidence>
<dbReference type="InterPro" id="IPR004045">
    <property type="entry name" value="Glutathione_S-Trfase_N"/>
</dbReference>
<dbReference type="SFLD" id="SFLDS00019">
    <property type="entry name" value="Glutathione_Transferase_(cytos"/>
    <property type="match status" value="1"/>
</dbReference>
<dbReference type="OrthoDB" id="422574at2759"/>
<comment type="caution">
    <text evidence="5">The sequence shown here is derived from an EMBL/GenBank/DDBJ whole genome shotgun (WGS) entry which is preliminary data.</text>
</comment>
<feature type="domain" description="GST N-terminal" evidence="3">
    <location>
        <begin position="58"/>
        <end position="135"/>
    </location>
</feature>
<evidence type="ECO:0000313" key="6">
    <source>
        <dbReference type="Proteomes" id="UP000604046"/>
    </source>
</evidence>
<feature type="non-terminal residue" evidence="5">
    <location>
        <position position="271"/>
    </location>
</feature>